<proteinExistence type="predicted"/>
<dbReference type="PROSITE" id="PS50826">
    <property type="entry name" value="RUN"/>
    <property type="match status" value="1"/>
</dbReference>
<feature type="domain" description="RUN" evidence="4">
    <location>
        <begin position="80"/>
        <end position="253"/>
    </location>
</feature>
<dbReference type="GeneID" id="20524873"/>
<evidence type="ECO:0000256" key="1">
    <source>
        <dbReference type="ARBA" id="ARBA00023054"/>
    </source>
</evidence>
<evidence type="ECO:0000256" key="3">
    <source>
        <dbReference type="SAM" id="MobiDB-lite"/>
    </source>
</evidence>
<dbReference type="SUPFAM" id="SSF140741">
    <property type="entry name" value="RUN domain-like"/>
    <property type="match status" value="1"/>
</dbReference>
<evidence type="ECO:0000313" key="5">
    <source>
        <dbReference type="EMBL" id="KCV72557.1"/>
    </source>
</evidence>
<dbReference type="Pfam" id="PF02759">
    <property type="entry name" value="RUN"/>
    <property type="match status" value="1"/>
</dbReference>
<gene>
    <name evidence="5" type="ORF">H696_00148</name>
</gene>
<keyword evidence="6" id="KW-1185">Reference proteome</keyword>
<organism evidence="5">
    <name type="scientific">Fonticula alba</name>
    <name type="common">Slime mold</name>
    <dbReference type="NCBI Taxonomy" id="691883"/>
    <lineage>
        <taxon>Eukaryota</taxon>
        <taxon>Rotosphaerida</taxon>
        <taxon>Fonticulaceae</taxon>
        <taxon>Fonticula</taxon>
    </lineage>
</organism>
<evidence type="ECO:0000259" key="4">
    <source>
        <dbReference type="PROSITE" id="PS50826"/>
    </source>
</evidence>
<feature type="compositionally biased region" description="Low complexity" evidence="3">
    <location>
        <begin position="588"/>
        <end position="600"/>
    </location>
</feature>
<accession>A0A058ZGE5</accession>
<dbReference type="SMART" id="SM00593">
    <property type="entry name" value="RUN"/>
    <property type="match status" value="1"/>
</dbReference>
<feature type="compositionally biased region" description="Acidic residues" evidence="3">
    <location>
        <begin position="704"/>
        <end position="728"/>
    </location>
</feature>
<protein>
    <recommendedName>
        <fullName evidence="4">RUN domain-containing protein</fullName>
    </recommendedName>
</protein>
<keyword evidence="1 2" id="KW-0175">Coiled coil</keyword>
<dbReference type="OrthoDB" id="10029904at2759"/>
<dbReference type="AlphaFoldDB" id="A0A058ZGE5"/>
<feature type="region of interest" description="Disordered" evidence="3">
    <location>
        <begin position="367"/>
        <end position="387"/>
    </location>
</feature>
<dbReference type="InterPro" id="IPR004012">
    <property type="entry name" value="Run_dom"/>
</dbReference>
<evidence type="ECO:0000313" key="6">
    <source>
        <dbReference type="Proteomes" id="UP000030693"/>
    </source>
</evidence>
<dbReference type="CDD" id="cd17671">
    <property type="entry name" value="RUN"/>
    <property type="match status" value="1"/>
</dbReference>
<evidence type="ECO:0000256" key="2">
    <source>
        <dbReference type="SAM" id="Coils"/>
    </source>
</evidence>
<feature type="region of interest" description="Disordered" evidence="3">
    <location>
        <begin position="587"/>
        <end position="619"/>
    </location>
</feature>
<dbReference type="STRING" id="691883.A0A058ZGE5"/>
<dbReference type="InterPro" id="IPR047335">
    <property type="entry name" value="RUFY1-3"/>
</dbReference>
<dbReference type="Proteomes" id="UP000030693">
    <property type="component" value="Unassembled WGS sequence"/>
</dbReference>
<sequence>MTGSSPPKSDASWLGLLYQSAAAEPVHAFAERAARATLQCASVCSGLSLPASFSPEDFHLPSPILIEDAEDLNSGGASVLALKSGLSRTLLSLELLLSHGLRPGLAVAADPNGRVPSFFSSLRMAAAGAAAPAAGATGPASGLLTFWDALATLGSAAGPLDGMPEQLPGSIESVAHMDHVGSSLGRLRAWLRKLLMEKSLGQFLRFLLTHEGFLRASYEPWAAVFSEEMTNILGLLDCFASFDLLFDLRTAHAGSPAPDADFFFALDELTKLSTGTKRPAAQTPGPVVGSDSTTSLAGLRGSVDSFHGLANRTNSYSPSPELDHLDFDDTLAGDMHHHQLHHHHHHHHHGDFLEEDRLAESQLERLSLGGGANDSSGANSDGEGAAAADLAEKHNHLTEELVMVRTQLESEQSLRTSLEQEVTRLSEELALLASSAATAVADAQEQLAEAKANERTASLELELQSATEQVTSLTADVKLATERTAALEADLQAAHERVAALEAEQAGQAEQLASSQAQLASAQAETQAVRQSLADTAAEASGRIAHLEGQVSMTTERFERLAKAFSAEKARLAQLTAENEELVRRVADQASAESSAPDAAPTEDTTELQSTKDRLAEVERERDNLLAQIQTQARELEDLSTERAAVTGALDKANWLIAALTDTAQVVECVPPGADGAEESEASEGGLLPLADGKSAASRRPVGEDDITDDEPEMEAPMSEGDDELESY</sequence>
<feature type="coiled-coil region" evidence="2">
    <location>
        <begin position="408"/>
        <end position="504"/>
    </location>
</feature>
<dbReference type="PANTHER" id="PTHR45956:SF6">
    <property type="entry name" value="RUN DOMAIN-CONTAINING PROTEIN"/>
    <property type="match status" value="1"/>
</dbReference>
<reference evidence="5" key="1">
    <citation type="submission" date="2013-04" db="EMBL/GenBank/DDBJ databases">
        <title>The Genome Sequence of Fonticula alba ATCC 38817.</title>
        <authorList>
            <consortium name="The Broad Institute Genomics Platform"/>
            <person name="Russ C."/>
            <person name="Cuomo C."/>
            <person name="Burger G."/>
            <person name="Gray M.W."/>
            <person name="Holland P.W.H."/>
            <person name="King N."/>
            <person name="Lang F.B.F."/>
            <person name="Roger A.J."/>
            <person name="Ruiz-Trillo I."/>
            <person name="Brown M."/>
            <person name="Walker B."/>
            <person name="Young S."/>
            <person name="Zeng Q."/>
            <person name="Gargeya S."/>
            <person name="Fitzgerald M."/>
            <person name="Haas B."/>
            <person name="Abouelleil A."/>
            <person name="Allen A.W."/>
            <person name="Alvarado L."/>
            <person name="Arachchi H.M."/>
            <person name="Berlin A.M."/>
            <person name="Chapman S.B."/>
            <person name="Gainer-Dewar J."/>
            <person name="Goldberg J."/>
            <person name="Griggs A."/>
            <person name="Gujja S."/>
            <person name="Hansen M."/>
            <person name="Howarth C."/>
            <person name="Imamovic A."/>
            <person name="Ireland A."/>
            <person name="Larimer J."/>
            <person name="McCowan C."/>
            <person name="Murphy C."/>
            <person name="Pearson M."/>
            <person name="Poon T.W."/>
            <person name="Priest M."/>
            <person name="Roberts A."/>
            <person name="Saif S."/>
            <person name="Shea T."/>
            <person name="Sisk P."/>
            <person name="Sykes S."/>
            <person name="Wortman J."/>
            <person name="Nusbaum C."/>
            <person name="Birren B."/>
        </authorList>
    </citation>
    <scope>NUCLEOTIDE SEQUENCE [LARGE SCALE GENOMIC DNA]</scope>
    <source>
        <strain evidence="5">ATCC 38817</strain>
    </source>
</reference>
<name>A0A058ZGE5_FONAL</name>
<feature type="compositionally biased region" description="Basic and acidic residues" evidence="3">
    <location>
        <begin position="610"/>
        <end position="619"/>
    </location>
</feature>
<dbReference type="EMBL" id="KB932201">
    <property type="protein sequence ID" value="KCV72557.1"/>
    <property type="molecule type" value="Genomic_DNA"/>
</dbReference>
<dbReference type="InterPro" id="IPR037213">
    <property type="entry name" value="Run_dom_sf"/>
</dbReference>
<dbReference type="Gene3D" id="1.20.58.900">
    <property type="match status" value="1"/>
</dbReference>
<feature type="region of interest" description="Disordered" evidence="3">
    <location>
        <begin position="275"/>
        <end position="294"/>
    </location>
</feature>
<feature type="compositionally biased region" description="Low complexity" evidence="3">
    <location>
        <begin position="373"/>
        <end position="387"/>
    </location>
</feature>
<dbReference type="PANTHER" id="PTHR45956">
    <property type="entry name" value="RUN AND FYVE DOMAIN-CONTAINING PROTEIN 2-LIKE PROTEIN"/>
    <property type="match status" value="1"/>
</dbReference>
<feature type="region of interest" description="Disordered" evidence="3">
    <location>
        <begin position="671"/>
        <end position="728"/>
    </location>
</feature>
<dbReference type="RefSeq" id="XP_009492258.1">
    <property type="nucleotide sequence ID" value="XM_009493983.1"/>
</dbReference>
<dbReference type="GO" id="GO:0005737">
    <property type="term" value="C:cytoplasm"/>
    <property type="evidence" value="ECO:0007669"/>
    <property type="project" value="TreeGrafter"/>
</dbReference>
<dbReference type="Gene3D" id="1.10.287.1490">
    <property type="match status" value="1"/>
</dbReference>